<reference evidence="3" key="1">
    <citation type="submission" date="2013-06" db="EMBL/GenBank/DDBJ databases">
        <authorList>
            <person name="Zhao Q."/>
        </authorList>
    </citation>
    <scope>NUCLEOTIDE SEQUENCE</scope>
    <source>
        <strain evidence="3">cv. W1943</strain>
    </source>
</reference>
<evidence type="ECO:0000313" key="2">
    <source>
        <dbReference type="EnsemblPlants" id="ORUFI11G23200.1"/>
    </source>
</evidence>
<reference evidence="2" key="2">
    <citation type="submission" date="2015-06" db="UniProtKB">
        <authorList>
            <consortium name="EnsemblPlants"/>
        </authorList>
    </citation>
    <scope>IDENTIFICATION</scope>
</reference>
<feature type="compositionally biased region" description="Basic and acidic residues" evidence="1">
    <location>
        <begin position="107"/>
        <end position="116"/>
    </location>
</feature>
<dbReference type="EnsemblPlants" id="ORUFI11G23200.1">
    <property type="protein sequence ID" value="ORUFI11G23200.1"/>
    <property type="gene ID" value="ORUFI11G23200"/>
</dbReference>
<dbReference type="AlphaFoldDB" id="A0A0E0RBJ9"/>
<feature type="region of interest" description="Disordered" evidence="1">
    <location>
        <begin position="35"/>
        <end position="62"/>
    </location>
</feature>
<evidence type="ECO:0000313" key="3">
    <source>
        <dbReference type="Proteomes" id="UP000008022"/>
    </source>
</evidence>
<feature type="region of interest" description="Disordered" evidence="1">
    <location>
        <begin position="96"/>
        <end position="116"/>
    </location>
</feature>
<dbReference type="HOGENOM" id="CLU_2100911_0_0_1"/>
<keyword evidence="3" id="KW-1185">Reference proteome</keyword>
<dbReference type="Proteomes" id="UP000008022">
    <property type="component" value="Unassembled WGS sequence"/>
</dbReference>
<accession>A0A0E0RBJ9</accession>
<evidence type="ECO:0000256" key="1">
    <source>
        <dbReference type="SAM" id="MobiDB-lite"/>
    </source>
</evidence>
<organism evidence="2 3">
    <name type="scientific">Oryza rufipogon</name>
    <name type="common">Brownbeard rice</name>
    <name type="synonym">Asian wild rice</name>
    <dbReference type="NCBI Taxonomy" id="4529"/>
    <lineage>
        <taxon>Eukaryota</taxon>
        <taxon>Viridiplantae</taxon>
        <taxon>Streptophyta</taxon>
        <taxon>Embryophyta</taxon>
        <taxon>Tracheophyta</taxon>
        <taxon>Spermatophyta</taxon>
        <taxon>Magnoliopsida</taxon>
        <taxon>Liliopsida</taxon>
        <taxon>Poales</taxon>
        <taxon>Poaceae</taxon>
        <taxon>BOP clade</taxon>
        <taxon>Oryzoideae</taxon>
        <taxon>Oryzeae</taxon>
        <taxon>Oryzinae</taxon>
        <taxon>Oryza</taxon>
    </lineage>
</organism>
<name>A0A0E0RBJ9_ORYRU</name>
<sequence length="116" mass="12570">MLSGGVALDAAVTYHDKYGRVWEVSAAMASGPIRCRRASRGRKRRRRHDDGEAAERAGGVGAEPHVNVLGVEAVAAPGEEAGLKVPLPQRAFLHREGSDGLLPAKVEQQEWRPEEH</sequence>
<feature type="compositionally biased region" description="Basic residues" evidence="1">
    <location>
        <begin position="35"/>
        <end position="47"/>
    </location>
</feature>
<proteinExistence type="predicted"/>
<protein>
    <submittedName>
        <fullName evidence="2">Uncharacterized protein</fullName>
    </submittedName>
</protein>
<dbReference type="Gramene" id="ORUFI11G23200.1">
    <property type="protein sequence ID" value="ORUFI11G23200.1"/>
    <property type="gene ID" value="ORUFI11G23200"/>
</dbReference>